<reference key="2">
    <citation type="submission" date="2011-10" db="EMBL/GenBank/DDBJ databases">
        <title>The genome and transcriptome sequence of Clonorchis sinensis provide insights into the carcinogenic liver fluke.</title>
        <authorList>
            <person name="Wang X."/>
            <person name="Huang Y."/>
            <person name="Chen W."/>
            <person name="Liu H."/>
            <person name="Guo L."/>
            <person name="Chen Y."/>
            <person name="Luo F."/>
            <person name="Zhou W."/>
            <person name="Sun J."/>
            <person name="Mao Q."/>
            <person name="Liang P."/>
            <person name="Zhou C."/>
            <person name="Tian Y."/>
            <person name="Men J."/>
            <person name="Lv X."/>
            <person name="Huang L."/>
            <person name="Zhou J."/>
            <person name="Hu Y."/>
            <person name="Li R."/>
            <person name="Zhang F."/>
            <person name="Lei H."/>
            <person name="Li X."/>
            <person name="Hu X."/>
            <person name="Liang C."/>
            <person name="Xu J."/>
            <person name="Wu Z."/>
            <person name="Yu X."/>
        </authorList>
    </citation>
    <scope>NUCLEOTIDE SEQUENCE</scope>
    <source>
        <strain>Henan</strain>
    </source>
</reference>
<keyword evidence="2" id="KW-1185">Reference proteome</keyword>
<evidence type="ECO:0000313" key="2">
    <source>
        <dbReference type="Proteomes" id="UP000008909"/>
    </source>
</evidence>
<reference evidence="1" key="1">
    <citation type="journal article" date="2011" name="Genome Biol.">
        <title>The draft genome of the carcinogenic human liver fluke Clonorchis sinensis.</title>
        <authorList>
            <person name="Wang X."/>
            <person name="Chen W."/>
            <person name="Huang Y."/>
            <person name="Sun J."/>
            <person name="Men J."/>
            <person name="Liu H."/>
            <person name="Luo F."/>
            <person name="Guo L."/>
            <person name="Lv X."/>
            <person name="Deng C."/>
            <person name="Zhou C."/>
            <person name="Fan Y."/>
            <person name="Li X."/>
            <person name="Huang L."/>
            <person name="Hu Y."/>
            <person name="Liang C."/>
            <person name="Hu X."/>
            <person name="Xu J."/>
            <person name="Yu X."/>
        </authorList>
    </citation>
    <scope>NUCLEOTIDE SEQUENCE [LARGE SCALE GENOMIC DNA]</scope>
    <source>
        <strain evidence="1">Henan</strain>
    </source>
</reference>
<name>G7Y8V6_CLOSI</name>
<accession>G7Y8V6</accession>
<dbReference type="Proteomes" id="UP000008909">
    <property type="component" value="Unassembled WGS sequence"/>
</dbReference>
<dbReference type="EMBL" id="DF142955">
    <property type="protein sequence ID" value="GAA49391.1"/>
    <property type="molecule type" value="Genomic_DNA"/>
</dbReference>
<proteinExistence type="predicted"/>
<organism evidence="1 2">
    <name type="scientific">Clonorchis sinensis</name>
    <name type="common">Chinese liver fluke</name>
    <dbReference type="NCBI Taxonomy" id="79923"/>
    <lineage>
        <taxon>Eukaryota</taxon>
        <taxon>Metazoa</taxon>
        <taxon>Spiralia</taxon>
        <taxon>Lophotrochozoa</taxon>
        <taxon>Platyhelminthes</taxon>
        <taxon>Trematoda</taxon>
        <taxon>Digenea</taxon>
        <taxon>Opisthorchiida</taxon>
        <taxon>Opisthorchiata</taxon>
        <taxon>Opisthorchiidae</taxon>
        <taxon>Clonorchis</taxon>
    </lineage>
</organism>
<gene>
    <name evidence="1" type="ORF">CLF_102958</name>
</gene>
<sequence>MLCSFYPRKNPVVGVRQIADGITTHRSDADTDQTCSSYNPNKDVVSLTRACKGDDHVLSLSDAIHTGTLEYSRNDKNNNYTLYIGANSKLSNLLRPVYEKSPVVVTGVLPNKAQDFVTVSKLFMIVSTCYIGRKAMPNNP</sequence>
<evidence type="ECO:0000313" key="1">
    <source>
        <dbReference type="EMBL" id="GAA49391.1"/>
    </source>
</evidence>
<protein>
    <submittedName>
        <fullName evidence="1">Uncharacterized protein</fullName>
    </submittedName>
</protein>
<dbReference type="AlphaFoldDB" id="G7Y8V6"/>